<sequence>MGGTDSENSVVDPKPDWFAATSRSSGSLGPIHFPERDVEFPEETNENGALVRSSTLQMSKPQANRTSLSPQVWIPRRRYIEPTRTKKMLQSFLQTASNDVDVYAKHVATSTKKTVMFAFSGQGCLYFGAAAKLFERASLFRDLVPHLNRIVPRLGFPAILTTVAGAAGSIGPAKPRQRECGPSSEVSHDSVALDDSVTSTDSTMPTVESLLVTQLALVQYWGFRQCFSVIFLR</sequence>
<organism evidence="2 3">
    <name type="scientific">Penicillium cf. griseofulvum</name>
    <dbReference type="NCBI Taxonomy" id="2972120"/>
    <lineage>
        <taxon>Eukaryota</taxon>
        <taxon>Fungi</taxon>
        <taxon>Dikarya</taxon>
        <taxon>Ascomycota</taxon>
        <taxon>Pezizomycotina</taxon>
        <taxon>Eurotiomycetes</taxon>
        <taxon>Eurotiomycetidae</taxon>
        <taxon>Eurotiales</taxon>
        <taxon>Aspergillaceae</taxon>
        <taxon>Penicillium</taxon>
    </lineage>
</organism>
<evidence type="ECO:0000256" key="1">
    <source>
        <dbReference type="SAM" id="MobiDB-lite"/>
    </source>
</evidence>
<dbReference type="AlphaFoldDB" id="A0A9W9J6E1"/>
<dbReference type="Proteomes" id="UP001150879">
    <property type="component" value="Unassembled WGS sequence"/>
</dbReference>
<comment type="caution">
    <text evidence="2">The sequence shown here is derived from an EMBL/GenBank/DDBJ whole genome shotgun (WGS) entry which is preliminary data.</text>
</comment>
<protein>
    <submittedName>
        <fullName evidence="2">Uncharacterized protein</fullName>
    </submittedName>
</protein>
<dbReference type="GO" id="GO:0016740">
    <property type="term" value="F:transferase activity"/>
    <property type="evidence" value="ECO:0007669"/>
    <property type="project" value="InterPro"/>
</dbReference>
<feature type="region of interest" description="Disordered" evidence="1">
    <location>
        <begin position="170"/>
        <end position="190"/>
    </location>
</feature>
<evidence type="ECO:0000313" key="2">
    <source>
        <dbReference type="EMBL" id="KAJ5188491.1"/>
    </source>
</evidence>
<dbReference type="Gene3D" id="3.30.70.3290">
    <property type="match status" value="1"/>
</dbReference>
<reference evidence="2" key="2">
    <citation type="journal article" date="2023" name="IMA Fungus">
        <title>Comparative genomic study of the Penicillium genus elucidates a diverse pangenome and 15 lateral gene transfer events.</title>
        <authorList>
            <person name="Petersen C."/>
            <person name="Sorensen T."/>
            <person name="Nielsen M.R."/>
            <person name="Sondergaard T.E."/>
            <person name="Sorensen J.L."/>
            <person name="Fitzpatrick D.A."/>
            <person name="Frisvad J.C."/>
            <person name="Nielsen K.L."/>
        </authorList>
    </citation>
    <scope>NUCLEOTIDE SEQUENCE</scope>
    <source>
        <strain evidence="2">IBT 16849</strain>
    </source>
</reference>
<evidence type="ECO:0000313" key="3">
    <source>
        <dbReference type="Proteomes" id="UP001150879"/>
    </source>
</evidence>
<dbReference type="Gene3D" id="3.40.366.10">
    <property type="entry name" value="Malonyl-Coenzyme A Acyl Carrier Protein, domain 2"/>
    <property type="match status" value="1"/>
</dbReference>
<keyword evidence="3" id="KW-1185">Reference proteome</keyword>
<name>A0A9W9J6E1_9EURO</name>
<accession>A0A9W9J6E1</accession>
<reference evidence="2" key="1">
    <citation type="submission" date="2022-11" db="EMBL/GenBank/DDBJ databases">
        <authorList>
            <person name="Petersen C."/>
        </authorList>
    </citation>
    <scope>NUCLEOTIDE SEQUENCE</scope>
    <source>
        <strain evidence="2">IBT 16849</strain>
    </source>
</reference>
<dbReference type="EMBL" id="JAPQKP010000005">
    <property type="protein sequence ID" value="KAJ5188491.1"/>
    <property type="molecule type" value="Genomic_DNA"/>
</dbReference>
<gene>
    <name evidence="2" type="ORF">N7472_007505</name>
</gene>
<proteinExistence type="predicted"/>
<dbReference type="InterPro" id="IPR016035">
    <property type="entry name" value="Acyl_Trfase/lysoPLipase"/>
</dbReference>
<dbReference type="OrthoDB" id="5425662at2759"/>
<dbReference type="SUPFAM" id="SSF52151">
    <property type="entry name" value="FabD/lysophospholipase-like"/>
    <property type="match status" value="1"/>
</dbReference>
<feature type="region of interest" description="Disordered" evidence="1">
    <location>
        <begin position="1"/>
        <end position="33"/>
    </location>
</feature>
<dbReference type="InterPro" id="IPR001227">
    <property type="entry name" value="Ac_transferase_dom_sf"/>
</dbReference>